<evidence type="ECO:0000256" key="2">
    <source>
        <dbReference type="SAM" id="Phobius"/>
    </source>
</evidence>
<feature type="transmembrane region" description="Helical" evidence="2">
    <location>
        <begin position="117"/>
        <end position="138"/>
    </location>
</feature>
<reference evidence="3 4" key="1">
    <citation type="submission" date="2016-10" db="EMBL/GenBank/DDBJ databases">
        <authorList>
            <person name="de Groot N.N."/>
        </authorList>
    </citation>
    <scope>NUCLEOTIDE SEQUENCE [LARGE SCALE GENOMIC DNA]</scope>
    <source>
        <strain evidence="3 4">DSM 23995</strain>
    </source>
</reference>
<feature type="region of interest" description="Disordered" evidence="1">
    <location>
        <begin position="27"/>
        <end position="47"/>
    </location>
</feature>
<dbReference type="RefSeq" id="WP_091663916.1">
    <property type="nucleotide sequence ID" value="NZ_FONT01000010.1"/>
</dbReference>
<feature type="transmembrane region" description="Helical" evidence="2">
    <location>
        <begin position="58"/>
        <end position="79"/>
    </location>
</feature>
<evidence type="ECO:0000313" key="3">
    <source>
        <dbReference type="EMBL" id="SFF02442.1"/>
    </source>
</evidence>
<dbReference type="EMBL" id="FONT01000010">
    <property type="protein sequence ID" value="SFF02442.1"/>
    <property type="molecule type" value="Genomic_DNA"/>
</dbReference>
<protein>
    <submittedName>
        <fullName evidence="3">Predicted membrane protein</fullName>
    </submittedName>
</protein>
<accession>A0A1I2FAN8</accession>
<keyword evidence="2" id="KW-1133">Transmembrane helix</keyword>
<gene>
    <name evidence="3" type="ORF">SAMN05192532_11046</name>
</gene>
<keyword evidence="2" id="KW-0812">Transmembrane</keyword>
<dbReference type="AlphaFoldDB" id="A0A1I2FAN8"/>
<dbReference type="Proteomes" id="UP000199516">
    <property type="component" value="Unassembled WGS sequence"/>
</dbReference>
<evidence type="ECO:0000256" key="1">
    <source>
        <dbReference type="SAM" id="MobiDB-lite"/>
    </source>
</evidence>
<name>A0A1I2FAN8_9BACI</name>
<keyword evidence="4" id="KW-1185">Reference proteome</keyword>
<evidence type="ECO:0000313" key="4">
    <source>
        <dbReference type="Proteomes" id="UP000199516"/>
    </source>
</evidence>
<sequence length="144" mass="17465">MRFKYKITSLHPKKWFFREKEEMFGEKEHDTTEPVSRMERKQQRKESKLDSYMYRASLYSFAIICIMLAFMPFVYFLPWEQIAEWLVFLLLGALFISFTLSALTVKKQSKYVKLPHMWGIMLFSIFLLGFYLSVLIYFRFFLVA</sequence>
<keyword evidence="2" id="KW-0472">Membrane</keyword>
<feature type="transmembrane region" description="Helical" evidence="2">
    <location>
        <begin position="85"/>
        <end position="105"/>
    </location>
</feature>
<proteinExistence type="predicted"/>
<organism evidence="3 4">
    <name type="scientific">Alteribacillus iranensis</name>
    <dbReference type="NCBI Taxonomy" id="930128"/>
    <lineage>
        <taxon>Bacteria</taxon>
        <taxon>Bacillati</taxon>
        <taxon>Bacillota</taxon>
        <taxon>Bacilli</taxon>
        <taxon>Bacillales</taxon>
        <taxon>Bacillaceae</taxon>
        <taxon>Alteribacillus</taxon>
    </lineage>
</organism>